<proteinExistence type="predicted"/>
<protein>
    <submittedName>
        <fullName evidence="3">Uncharacterized protein</fullName>
    </submittedName>
</protein>
<sequence>MASTLEQFLKQPTLEELDKFKKADLVQIAENLQILFDKSMKKAELKSTIVNWLVEHGSLQQPEASADVHVEQAEHEPAVPVTTSGVAHTPKLEGQTSPTRVVGEPAEAADRRDQPFTLPRFEPLSPTSTPESRKAAARHRLRIERLKMEAAEKERNAHMELQLRIKQLEIEAETKVKLGLKRLELEAQGRLPVCPAPAADALSSTAQVCALDVSKYVSLFPIFRESEVDSYFPAFERIALALKCPREVWATLLQCKVHGKAQEVAAALSLEENRKRKTRVCHINMLKLYHARKTEQQSPSAPPPCASALIVANPISSAHDIDVKDAKPIRQHPYRVNPAKRALMKQEAEYLLENGLAKHSSSAWSSPCLVEDRSLGPVLVST</sequence>
<dbReference type="PANTHER" id="PTHR46888:SF13">
    <property type="entry name" value="RIBONUCLEASE H"/>
    <property type="match status" value="1"/>
</dbReference>
<dbReference type="SUPFAM" id="SSF56672">
    <property type="entry name" value="DNA/RNA polymerases"/>
    <property type="match status" value="1"/>
</dbReference>
<organism evidence="3 4">
    <name type="scientific">Mugilogobius chulae</name>
    <name type="common">yellowstripe goby</name>
    <dbReference type="NCBI Taxonomy" id="88201"/>
    <lineage>
        <taxon>Eukaryota</taxon>
        <taxon>Metazoa</taxon>
        <taxon>Chordata</taxon>
        <taxon>Craniata</taxon>
        <taxon>Vertebrata</taxon>
        <taxon>Euteleostomi</taxon>
        <taxon>Actinopterygii</taxon>
        <taxon>Neopterygii</taxon>
        <taxon>Teleostei</taxon>
        <taxon>Neoteleostei</taxon>
        <taxon>Acanthomorphata</taxon>
        <taxon>Gobiaria</taxon>
        <taxon>Gobiiformes</taxon>
        <taxon>Gobioidei</taxon>
        <taxon>Gobiidae</taxon>
        <taxon>Gobionellinae</taxon>
        <taxon>Mugilogobius</taxon>
    </lineage>
</organism>
<accession>A0AAW0MM65</accession>
<evidence type="ECO:0000256" key="2">
    <source>
        <dbReference type="SAM" id="MobiDB-lite"/>
    </source>
</evidence>
<dbReference type="PANTHER" id="PTHR46888">
    <property type="entry name" value="ZINC KNUCKLE DOMAINCONTAINING PROTEIN-RELATED"/>
    <property type="match status" value="1"/>
</dbReference>
<dbReference type="AlphaFoldDB" id="A0AAW0MM65"/>
<dbReference type="EMBL" id="JBBPFD010000022">
    <property type="protein sequence ID" value="KAK7881852.1"/>
    <property type="molecule type" value="Genomic_DNA"/>
</dbReference>
<dbReference type="InterPro" id="IPR043502">
    <property type="entry name" value="DNA/RNA_pol_sf"/>
</dbReference>
<reference evidence="4" key="1">
    <citation type="submission" date="2024-04" db="EMBL/GenBank/DDBJ databases">
        <title>Salinicola lusitanus LLJ914,a marine bacterium isolated from the Okinawa Trough.</title>
        <authorList>
            <person name="Li J."/>
        </authorList>
    </citation>
    <scope>NUCLEOTIDE SEQUENCE [LARGE SCALE GENOMIC DNA]</scope>
</reference>
<evidence type="ECO:0000313" key="3">
    <source>
        <dbReference type="EMBL" id="KAK7881852.1"/>
    </source>
</evidence>
<comment type="caution">
    <text evidence="3">The sequence shown here is derived from an EMBL/GenBank/DDBJ whole genome shotgun (WGS) entry which is preliminary data.</text>
</comment>
<keyword evidence="4" id="KW-1185">Reference proteome</keyword>
<feature type="region of interest" description="Disordered" evidence="2">
    <location>
        <begin position="84"/>
        <end position="112"/>
    </location>
</feature>
<name>A0AAW0MM65_9GOBI</name>
<evidence type="ECO:0000313" key="4">
    <source>
        <dbReference type="Proteomes" id="UP001460270"/>
    </source>
</evidence>
<dbReference type="Gene3D" id="3.10.10.10">
    <property type="entry name" value="HIV Type 1 Reverse Transcriptase, subunit A, domain 1"/>
    <property type="match status" value="1"/>
</dbReference>
<evidence type="ECO:0000256" key="1">
    <source>
        <dbReference type="SAM" id="Coils"/>
    </source>
</evidence>
<gene>
    <name evidence="3" type="ORF">WMY93_030261</name>
</gene>
<keyword evidence="1" id="KW-0175">Coiled coil</keyword>
<feature type="coiled-coil region" evidence="1">
    <location>
        <begin position="134"/>
        <end position="171"/>
    </location>
</feature>
<dbReference type="Proteomes" id="UP001460270">
    <property type="component" value="Unassembled WGS sequence"/>
</dbReference>